<dbReference type="AlphaFoldDB" id="A0A8X7PWJ2"/>
<dbReference type="GO" id="GO:0003723">
    <property type="term" value="F:RNA binding"/>
    <property type="evidence" value="ECO:0007669"/>
    <property type="project" value="UniProtKB-KW"/>
</dbReference>
<dbReference type="GO" id="GO:0005524">
    <property type="term" value="F:ATP binding"/>
    <property type="evidence" value="ECO:0007669"/>
    <property type="project" value="InterPro"/>
</dbReference>
<dbReference type="EMBL" id="JAAMPC010000015">
    <property type="protein sequence ID" value="KAG2258607.1"/>
    <property type="molecule type" value="Genomic_DNA"/>
</dbReference>
<name>A0A8X7PWJ2_BRACI</name>
<feature type="compositionally biased region" description="Basic and acidic residues" evidence="1">
    <location>
        <begin position="265"/>
        <end position="278"/>
    </location>
</feature>
<feature type="compositionally biased region" description="Gly residues" evidence="1">
    <location>
        <begin position="281"/>
        <end position="297"/>
    </location>
</feature>
<feature type="region of interest" description="Disordered" evidence="1">
    <location>
        <begin position="222"/>
        <end position="319"/>
    </location>
</feature>
<feature type="domain" description="RDRP3-5 N-terminal" evidence="3">
    <location>
        <begin position="45"/>
        <end position="89"/>
    </location>
</feature>
<comment type="caution">
    <text evidence="4">The sequence shown here is derived from an EMBL/GenBank/DDBJ whole genome shotgun (WGS) entry which is preliminary data.</text>
</comment>
<feature type="compositionally biased region" description="Gly residues" evidence="1">
    <location>
        <begin position="247"/>
        <end position="264"/>
    </location>
</feature>
<protein>
    <recommendedName>
        <fullName evidence="6">RNA helicase</fullName>
    </recommendedName>
</protein>
<evidence type="ECO:0000313" key="4">
    <source>
        <dbReference type="EMBL" id="KAG2258607.1"/>
    </source>
</evidence>
<reference evidence="4 5" key="1">
    <citation type="submission" date="2020-02" db="EMBL/GenBank/DDBJ databases">
        <authorList>
            <person name="Ma Q."/>
            <person name="Huang Y."/>
            <person name="Song X."/>
            <person name="Pei D."/>
        </authorList>
    </citation>
    <scope>NUCLEOTIDE SEQUENCE [LARGE SCALE GENOMIC DNA]</scope>
    <source>
        <strain evidence="4">Sxm20200214</strain>
        <tissue evidence="4">Leaf</tissue>
    </source>
</reference>
<evidence type="ECO:0000313" key="5">
    <source>
        <dbReference type="Proteomes" id="UP000886595"/>
    </source>
</evidence>
<accession>A0A8X7PWJ2</accession>
<dbReference type="GO" id="GO:0016787">
    <property type="term" value="F:hydrolase activity"/>
    <property type="evidence" value="ECO:0007669"/>
    <property type="project" value="UniProtKB-KW"/>
</dbReference>
<dbReference type="Pfam" id="PF08152">
    <property type="entry name" value="GUCT"/>
    <property type="match status" value="1"/>
</dbReference>
<dbReference type="Proteomes" id="UP000886595">
    <property type="component" value="Unassembled WGS sequence"/>
</dbReference>
<gene>
    <name evidence="4" type="ORF">Bca52824_077901</name>
</gene>
<keyword evidence="5" id="KW-1185">Reference proteome</keyword>
<dbReference type="GO" id="GO:0003724">
    <property type="term" value="F:RNA helicase activity"/>
    <property type="evidence" value="ECO:0007669"/>
    <property type="project" value="UniProtKB-EC"/>
</dbReference>
<evidence type="ECO:0008006" key="6">
    <source>
        <dbReference type="Google" id="ProtNLM"/>
    </source>
</evidence>
<dbReference type="InterPro" id="IPR012562">
    <property type="entry name" value="GUCT"/>
</dbReference>
<evidence type="ECO:0000256" key="1">
    <source>
        <dbReference type="SAM" id="MobiDB-lite"/>
    </source>
</evidence>
<dbReference type="InterPro" id="IPR058697">
    <property type="entry name" value="RDRP3-5_N"/>
</dbReference>
<organism evidence="4 5">
    <name type="scientific">Brassica carinata</name>
    <name type="common">Ethiopian mustard</name>
    <name type="synonym">Abyssinian cabbage</name>
    <dbReference type="NCBI Taxonomy" id="52824"/>
    <lineage>
        <taxon>Eukaryota</taxon>
        <taxon>Viridiplantae</taxon>
        <taxon>Streptophyta</taxon>
        <taxon>Embryophyta</taxon>
        <taxon>Tracheophyta</taxon>
        <taxon>Spermatophyta</taxon>
        <taxon>Magnoliopsida</taxon>
        <taxon>eudicotyledons</taxon>
        <taxon>Gunneridae</taxon>
        <taxon>Pentapetalae</taxon>
        <taxon>rosids</taxon>
        <taxon>malvids</taxon>
        <taxon>Brassicales</taxon>
        <taxon>Brassicaceae</taxon>
        <taxon>Brassiceae</taxon>
        <taxon>Brassica</taxon>
    </lineage>
</organism>
<evidence type="ECO:0000259" key="2">
    <source>
        <dbReference type="Pfam" id="PF08152"/>
    </source>
</evidence>
<dbReference type="Pfam" id="PF26249">
    <property type="entry name" value="4HB_RdRP3_N"/>
    <property type="match status" value="1"/>
</dbReference>
<sequence length="401" mass="43653">MIKYYPTPTNQIKHILDLDLFFFVRAARFDGPCVIRRLQRDVVKNRRSSILEELAFDLLRKAFNSPVMSNLDRFIASKLTHALTVTSSPAKSLPISSRNRVSQEKMYVDSEAPSLTIQGNGGGSLHIPPQLLALSELEFKKAFLLLTYIPGDPTNSRGFLSARSVTGFLSDVYRPAADRVGKIFIIADDRVQGAVFDLPEDIAKELLENEVPEGNIISLITKLPPLQDDGPSSDNYGRFSSRDRMPRGGGGSRGSRFGSRGGSSRGRDSWGGDDDRRSRSSGGGGSSWSRGGGGGSRGSSDDWLIGGGSDRRSSSSRAPSRERLGVLEVLASIVEVQDTGKQIVLTREGIKVNGSVLETEREGSLSFFGVLNVNPFVLASIVCIKTVETAVVEEVYFRQGF</sequence>
<evidence type="ECO:0000259" key="3">
    <source>
        <dbReference type="Pfam" id="PF26249"/>
    </source>
</evidence>
<feature type="domain" description="GUCT" evidence="2">
    <location>
        <begin position="163"/>
        <end position="227"/>
    </location>
</feature>
<dbReference type="OrthoDB" id="4255at2759"/>
<proteinExistence type="predicted"/>
<feature type="compositionally biased region" description="Basic and acidic residues" evidence="1">
    <location>
        <begin position="309"/>
        <end position="319"/>
    </location>
</feature>